<organism evidence="6 7">
    <name type="scientific">Nitrosospira multiformis</name>
    <dbReference type="NCBI Taxonomy" id="1231"/>
    <lineage>
        <taxon>Bacteria</taxon>
        <taxon>Pseudomonadati</taxon>
        <taxon>Pseudomonadota</taxon>
        <taxon>Betaproteobacteria</taxon>
        <taxon>Nitrosomonadales</taxon>
        <taxon>Nitrosomonadaceae</taxon>
        <taxon>Nitrosospira</taxon>
    </lineage>
</organism>
<dbReference type="SMART" id="SM00824">
    <property type="entry name" value="PKS_TE"/>
    <property type="match status" value="1"/>
</dbReference>
<dbReference type="SMART" id="SM00823">
    <property type="entry name" value="PKS_PP"/>
    <property type="match status" value="1"/>
</dbReference>
<dbReference type="FunFam" id="3.40.50.980:FF:000001">
    <property type="entry name" value="Non-ribosomal peptide synthetase"/>
    <property type="match status" value="2"/>
</dbReference>
<evidence type="ECO:0000256" key="4">
    <source>
        <dbReference type="ARBA" id="ARBA00022553"/>
    </source>
</evidence>
<dbReference type="SUPFAM" id="SSF47336">
    <property type="entry name" value="ACP-like"/>
    <property type="match status" value="2"/>
</dbReference>
<dbReference type="InterPro" id="IPR029058">
    <property type="entry name" value="AB_hydrolase_fold"/>
</dbReference>
<dbReference type="SUPFAM" id="SSF56801">
    <property type="entry name" value="Acetyl-CoA synthetase-like"/>
    <property type="match status" value="2"/>
</dbReference>
<dbReference type="InterPro" id="IPR020806">
    <property type="entry name" value="PKS_PP-bd"/>
</dbReference>
<reference evidence="6 7" key="1">
    <citation type="submission" date="2016-10" db="EMBL/GenBank/DDBJ databases">
        <authorList>
            <person name="de Groot N.N."/>
        </authorList>
    </citation>
    <scope>NUCLEOTIDE SEQUENCE [LARGE SCALE GENOMIC DNA]</scope>
    <source>
        <strain evidence="6 7">Nl14</strain>
    </source>
</reference>
<evidence type="ECO:0000256" key="3">
    <source>
        <dbReference type="ARBA" id="ARBA00022450"/>
    </source>
</evidence>
<dbReference type="PROSITE" id="PS50075">
    <property type="entry name" value="CARRIER"/>
    <property type="match status" value="2"/>
</dbReference>
<comment type="similarity">
    <text evidence="2">Belongs to the ATP-dependent AMP-binding enzyme family.</text>
</comment>
<name>A0A1I7FP78_9PROT</name>
<dbReference type="Pfam" id="PF00501">
    <property type="entry name" value="AMP-binding"/>
    <property type="match status" value="2"/>
</dbReference>
<feature type="domain" description="Carrier" evidence="5">
    <location>
        <begin position="2132"/>
        <end position="2209"/>
    </location>
</feature>
<dbReference type="InterPro" id="IPR045851">
    <property type="entry name" value="AMP-bd_C_sf"/>
</dbReference>
<dbReference type="GO" id="GO:0043041">
    <property type="term" value="P:amino acid activation for nonribosomal peptide biosynthetic process"/>
    <property type="evidence" value="ECO:0007669"/>
    <property type="project" value="TreeGrafter"/>
</dbReference>
<dbReference type="InterPro" id="IPR010071">
    <property type="entry name" value="AA_adenyl_dom"/>
</dbReference>
<dbReference type="InterPro" id="IPR036736">
    <property type="entry name" value="ACP-like_sf"/>
</dbReference>
<dbReference type="Gene3D" id="3.40.50.980">
    <property type="match status" value="4"/>
</dbReference>
<dbReference type="InterPro" id="IPR009081">
    <property type="entry name" value="PP-bd_ACP"/>
</dbReference>
<accession>A0A1I7FP78</accession>
<dbReference type="SUPFAM" id="SSF52777">
    <property type="entry name" value="CoA-dependent acyltransferases"/>
    <property type="match status" value="4"/>
</dbReference>
<evidence type="ECO:0000313" key="7">
    <source>
        <dbReference type="Proteomes" id="UP000182649"/>
    </source>
</evidence>
<dbReference type="Pfam" id="PF00668">
    <property type="entry name" value="Condensation"/>
    <property type="match status" value="2"/>
</dbReference>
<dbReference type="InterPro" id="IPR020802">
    <property type="entry name" value="TesA-like"/>
</dbReference>
<dbReference type="NCBIfam" id="TIGR01733">
    <property type="entry name" value="AA-adenyl-dom"/>
    <property type="match status" value="2"/>
</dbReference>
<dbReference type="CDD" id="cd17649">
    <property type="entry name" value="A_NRPS_PvdJ-like"/>
    <property type="match status" value="1"/>
</dbReference>
<dbReference type="InterPro" id="IPR001242">
    <property type="entry name" value="Condensation_dom"/>
</dbReference>
<dbReference type="Gene3D" id="3.30.300.30">
    <property type="match status" value="2"/>
</dbReference>
<feature type="domain" description="Carrier" evidence="5">
    <location>
        <begin position="1042"/>
        <end position="1116"/>
    </location>
</feature>
<gene>
    <name evidence="6" type="ORF">SAMN05216417_10258</name>
</gene>
<comment type="cofactor">
    <cofactor evidence="1">
        <name>pantetheine 4'-phosphate</name>
        <dbReference type="ChEBI" id="CHEBI:47942"/>
    </cofactor>
</comment>
<dbReference type="Gene3D" id="3.30.559.10">
    <property type="entry name" value="Chloramphenicol acetyltransferase-like domain"/>
    <property type="match status" value="2"/>
</dbReference>
<evidence type="ECO:0000313" key="6">
    <source>
        <dbReference type="EMBL" id="SFU37826.1"/>
    </source>
</evidence>
<dbReference type="PROSITE" id="PS00012">
    <property type="entry name" value="PHOSPHOPANTETHEINE"/>
    <property type="match status" value="1"/>
</dbReference>
<dbReference type="InterPro" id="IPR000873">
    <property type="entry name" value="AMP-dep_synth/lig_dom"/>
</dbReference>
<dbReference type="Gene3D" id="3.40.50.1820">
    <property type="entry name" value="alpha/beta hydrolase"/>
    <property type="match status" value="1"/>
</dbReference>
<dbReference type="InterPro" id="IPR020845">
    <property type="entry name" value="AMP-binding_CS"/>
</dbReference>
<dbReference type="InterPro" id="IPR001031">
    <property type="entry name" value="Thioesterase"/>
</dbReference>
<dbReference type="Pfam" id="PF00975">
    <property type="entry name" value="Thioesterase"/>
    <property type="match status" value="1"/>
</dbReference>
<dbReference type="FunFam" id="1.10.1200.10:FF:000005">
    <property type="entry name" value="Nonribosomal peptide synthetase 1"/>
    <property type="match status" value="1"/>
</dbReference>
<dbReference type="FunFam" id="2.30.38.10:FF:000001">
    <property type="entry name" value="Non-ribosomal peptide synthetase PvdI"/>
    <property type="match status" value="2"/>
</dbReference>
<keyword evidence="3" id="KW-0596">Phosphopantetheine</keyword>
<dbReference type="PANTHER" id="PTHR45527:SF1">
    <property type="entry name" value="FATTY ACID SYNTHASE"/>
    <property type="match status" value="1"/>
</dbReference>
<evidence type="ECO:0000256" key="2">
    <source>
        <dbReference type="ARBA" id="ARBA00006432"/>
    </source>
</evidence>
<dbReference type="CDD" id="cd19531">
    <property type="entry name" value="LCL_NRPS-like"/>
    <property type="match status" value="1"/>
</dbReference>
<dbReference type="EMBL" id="FPBZ01000002">
    <property type="protein sequence ID" value="SFU37826.1"/>
    <property type="molecule type" value="Genomic_DNA"/>
</dbReference>
<sequence>MHSSSLAQRRARLTPEQREKLAQRLAGAHAPALQSNIPCRNPSARVPLSYAQQRHWFLWQLEPLSTAYHLSGGLRLTGRLDIEALRWSFASLGRRHESLRTIFRANAEGLPEQIIEDEPRLEVPLTDFSGLPLEQARAQAGEEAGRIAGTPFDLTQGPLLRVALIRIAPEEHLLVVVMHHIISDAWSNRIVIDEFAAHYRARMQQEQGGEEQGQEPSLPALPIQYADYAIWQRNWLEAGEKERQLAYWRSQLGEEHPVLQLATDHPRSSKANYRAARHTFTLPAGLVTRLQRQAQSQGATLFMALLSGFQGLLYRYTGQRDIRVGVPIANRHRAEIENIVGFFVNTQVLRTLMDGRMSLHTVLDQTREAALGAQTHQDLPFEQLVEALQPERNLNQNPLFQVMYNHLREDYRALEQLPGLTVENHELSEQAAQFELTLDTVEQPDGRLEATFTYAAELFEPATIGRLGDHYLHLLEQLAEHPQQSLGDIDILSEAERTQLQVWGINEQRYANTEPVHRLIERQVEARPEAVALIFGDVELSYGELNRRANRLAHRLMRFGVGPEVKVGIAVERSIDMVVGLLAILKAGGAYVPLDPEYPQERLAYMATDSAMGLLLTQSRIRSRIPHSGQYPVLELDRLDLEEESDSNPQAVLHRHNLAYIIYTSGSTGKPKGVGVVHHALSHFLTSMSELPGMNAQDTLAAVTALSFDIAALELYLPLSVGARLVLVPQGVNRDGLALAQLLQTHRPSVLQSTPAGWRMLLAAGWDYLQGKAEGEIQGGDNKPFKPLRALCGGEALQPDLADQLSAHGVELWNMYGPTETTIWSAVGRIDQSGAPVLGKPIAATRAYILDTNLNPVLPGVAGELYLGGIGLARGYPNRGGLTAERFIADPFDEKGGRLYRTGDLARWRGDGQIEYLGRLDHQVKIRGFRIELGEIEAQLLAQPEIREAVVVAREGVDAALAAADTRLPGGGGAKLVAYVSSHTGEDVDAALLRQALAKALPDYMIPSAIVVLESLPLNPNGKVDRKALPEPEFANTERYEAPRSEVEEVLASIWAQVLGVAQVGRHDNFFELGGDSILSLQIVTKAWRAGLKITPRQLFEQQTIASLAEIVETIEEPVAEPAKPERGYLRDYLGSAAIAGLPFTENEIEDAYPLSPTQEGMLFHTMETAAEGAGLYVNQLSVEVEGLDPQRLANAWMAMVSRHPILRTGFLWQAGLARPLQIIFKKTYAPAAPVVHLDWRGLDALESRVAAYAEDELRREFDFLMPPLARLALIRLADDRYQLVWTRHHILLDAWGDSILISDWLRCYDGQVLAAPGPDYGHYVRWLLQQDEQATKAFWEAELAGVEGPTLLAKSTGKTTNGASEPDKRSGFAQIYTLLSIEETRRLKAFAQRQQVTLNTFVQAAWALLLQRYTGKDTVVFGATVAGRPPSLPKAEEIVGMFINTIPVPVERKSELTVAEYLGLLQKMNARLREHEHASLADIQRWAGSSGRSLFDSIVVFENYPIDEAMRSNELYGLRFGEIKGKGLTGYAMDLQVVVGDRLEIEYCYGRAELPDDFVLDLRAHMEFLMREMRTHPEWRVGELGWMEKREIGHLLSLGSNAHLETSPSRLSHQFVRNLIEQNAEHHPEAIALLMGEQELSYAELNERANRLAHHLARMGVRPEVRVGVAMERSLEVIVTLLGVLKAGGAYVPLDPEYPVERLSFMVKDSGMSLLLTEEKLLAKLGSGFGVQVLLLESLGLTAESGSNPDIPLHEHNLAYIIYTSGSTGLPKGVAVAHGPLSMHCRATAGIYGMTPHSCELLFMSFSFDGAHERWLTALTVGAGLAVRDQELWTAEQTYDALHSYGITNAAFPPAYLGQVAEWAAPRSDPPPVELYVFGGEAMPKASYDLVRKTLRPRILINGYGPTETVVTPLIWKTEASNSFDCAYAPIGRPVGERTAYVLDVDMQPVPVGMIGELYIGGYGLARGYLGRAGLTAERFVADPFDGNGGRLYRTGDLVRWLEDGNIEYICRADHQVKIRGFRIELGEIEACVRELTGLTDVAVVVREGVGGPQLAAYVVQNEMRGATASVRKGSAGLGSTLKQQLARRLPEYMVPTHIVILEELPRLPSGKLDRSALPEPDAVAADTYRVPSTPEARLLAQIWQEVLGVERVGETDNFFALGGDSLSSLKVMARMRNLPGLKFDFKLRDLMQRPTIAGLLGLDVETPGKTQSLLLLNQSDEKAKVEPLFCIHAGLGTVFDYQPLARHLQGKRTVYGIPCRMLSDPGHCDTSLAQMAADYVQIIRHAQPEGPYHLSGWSLGGTLAAMMAALLEAEGQEVAFLGLIDPFIPGIGKSQLDDWRQDFSDFISVVLPGAKIDSGDGVFPDGNQKSWQQSSEQPSEETLVGLLEKLISIMPSSEGAASPTKEKRGGYADLGASELARIFGIARHLKALAAQTPELGCLNIQPACWWIATRTLSDRLALLRQTGQPELSGNEIDTDHFSIIRSEALFAGMENTLRSGGAGTAIPSKVL</sequence>
<dbReference type="PROSITE" id="PS00455">
    <property type="entry name" value="AMP_BINDING"/>
    <property type="match status" value="2"/>
</dbReference>
<dbReference type="FunFam" id="3.30.300.30:FF:000015">
    <property type="entry name" value="Nonribosomal peptide synthase SidD"/>
    <property type="match status" value="1"/>
</dbReference>
<dbReference type="FunFam" id="3.30.300.30:FF:000010">
    <property type="entry name" value="Enterobactin synthetase component F"/>
    <property type="match status" value="1"/>
</dbReference>
<dbReference type="SUPFAM" id="SSF53474">
    <property type="entry name" value="alpha/beta-Hydrolases"/>
    <property type="match status" value="1"/>
</dbReference>
<dbReference type="Gene3D" id="3.30.559.30">
    <property type="entry name" value="Nonribosomal peptide synthetase, condensation domain"/>
    <property type="match status" value="2"/>
</dbReference>
<dbReference type="Gene3D" id="2.30.38.10">
    <property type="entry name" value="Luciferase, Domain 3"/>
    <property type="match status" value="2"/>
</dbReference>
<dbReference type="GO" id="GO:0044550">
    <property type="term" value="P:secondary metabolite biosynthetic process"/>
    <property type="evidence" value="ECO:0007669"/>
    <property type="project" value="UniProtKB-ARBA"/>
</dbReference>
<evidence type="ECO:0000259" key="5">
    <source>
        <dbReference type="PROSITE" id="PS50075"/>
    </source>
</evidence>
<dbReference type="Pfam" id="PF13193">
    <property type="entry name" value="AMP-binding_C"/>
    <property type="match status" value="2"/>
</dbReference>
<evidence type="ECO:0000256" key="1">
    <source>
        <dbReference type="ARBA" id="ARBA00001957"/>
    </source>
</evidence>
<dbReference type="Pfam" id="PF00550">
    <property type="entry name" value="PP-binding"/>
    <property type="match status" value="2"/>
</dbReference>
<dbReference type="RefSeq" id="WP_081363467.1">
    <property type="nucleotide sequence ID" value="NZ_FPBZ01000002.1"/>
</dbReference>
<dbReference type="CDD" id="cd12116">
    <property type="entry name" value="A_NRPS_Ta1_like"/>
    <property type="match status" value="1"/>
</dbReference>
<dbReference type="GO" id="GO:0003824">
    <property type="term" value="F:catalytic activity"/>
    <property type="evidence" value="ECO:0007669"/>
    <property type="project" value="InterPro"/>
</dbReference>
<dbReference type="InterPro" id="IPR006162">
    <property type="entry name" value="Ppantetheine_attach_site"/>
</dbReference>
<dbReference type="OrthoDB" id="8612214at2"/>
<dbReference type="InterPro" id="IPR023213">
    <property type="entry name" value="CAT-like_dom_sf"/>
</dbReference>
<dbReference type="Gene3D" id="1.10.1200.10">
    <property type="entry name" value="ACP-like"/>
    <property type="match status" value="2"/>
</dbReference>
<dbReference type="Proteomes" id="UP000182649">
    <property type="component" value="Unassembled WGS sequence"/>
</dbReference>
<dbReference type="PANTHER" id="PTHR45527">
    <property type="entry name" value="NONRIBOSOMAL PEPTIDE SYNTHETASE"/>
    <property type="match status" value="1"/>
</dbReference>
<keyword evidence="4" id="KW-0597">Phosphoprotein</keyword>
<proteinExistence type="inferred from homology"/>
<protein>
    <submittedName>
        <fullName evidence="6">Amino acid adenylation domain-containing protein</fullName>
    </submittedName>
</protein>
<dbReference type="FunFam" id="3.40.50.12780:FF:000012">
    <property type="entry name" value="Non-ribosomal peptide synthetase"/>
    <property type="match status" value="1"/>
</dbReference>
<dbReference type="GO" id="GO:0005829">
    <property type="term" value="C:cytosol"/>
    <property type="evidence" value="ECO:0007669"/>
    <property type="project" value="TreeGrafter"/>
</dbReference>
<dbReference type="InterPro" id="IPR025110">
    <property type="entry name" value="AMP-bd_C"/>
</dbReference>
<dbReference type="GO" id="GO:0031177">
    <property type="term" value="F:phosphopantetheine binding"/>
    <property type="evidence" value="ECO:0007669"/>
    <property type="project" value="InterPro"/>
</dbReference>
<dbReference type="CDD" id="cd19543">
    <property type="entry name" value="DCL_NRPS"/>
    <property type="match status" value="1"/>
</dbReference>